<evidence type="ECO:0000313" key="1">
    <source>
        <dbReference type="EMBL" id="EWG44857.1"/>
    </source>
</evidence>
<proteinExistence type="predicted"/>
<dbReference type="EMBL" id="DS022248">
    <property type="protein sequence ID" value="EWG44857.1"/>
    <property type="molecule type" value="Genomic_DNA"/>
</dbReference>
<protein>
    <submittedName>
        <fullName evidence="1">Uncharacterized protein</fullName>
    </submittedName>
</protein>
<dbReference type="AlphaFoldDB" id="W7MIZ0"/>
<dbReference type="KEGG" id="fvr:FVEG_05828"/>
<dbReference type="EMBL" id="CM000579">
    <property type="protein sequence ID" value="EWG44857.1"/>
    <property type="molecule type" value="Genomic_DNA"/>
</dbReference>
<reference evidence="1 2" key="1">
    <citation type="journal article" date="2010" name="Nature">
        <title>Comparative genomics reveals mobile pathogenicity chromosomes in Fusarium.</title>
        <authorList>
            <person name="Ma L.J."/>
            <person name="van der Does H.C."/>
            <person name="Borkovich K.A."/>
            <person name="Coleman J.J."/>
            <person name="Daboussi M.J."/>
            <person name="Di Pietro A."/>
            <person name="Dufresne M."/>
            <person name="Freitag M."/>
            <person name="Grabherr M."/>
            <person name="Henrissat B."/>
            <person name="Houterman P.M."/>
            <person name="Kang S."/>
            <person name="Shim W.B."/>
            <person name="Woloshuk C."/>
            <person name="Xie X."/>
            <person name="Xu J.R."/>
            <person name="Antoniw J."/>
            <person name="Baker S.E."/>
            <person name="Bluhm B.H."/>
            <person name="Breakspear A."/>
            <person name="Brown D.W."/>
            <person name="Butchko R.A."/>
            <person name="Chapman S."/>
            <person name="Coulson R."/>
            <person name="Coutinho P.M."/>
            <person name="Danchin E.G."/>
            <person name="Diener A."/>
            <person name="Gale L.R."/>
            <person name="Gardiner D.M."/>
            <person name="Goff S."/>
            <person name="Hammond-Kosack K.E."/>
            <person name="Hilburn K."/>
            <person name="Hua-Van A."/>
            <person name="Jonkers W."/>
            <person name="Kazan K."/>
            <person name="Kodira C.D."/>
            <person name="Koehrsen M."/>
            <person name="Kumar L."/>
            <person name="Lee Y.H."/>
            <person name="Li L."/>
            <person name="Manners J.M."/>
            <person name="Miranda-Saavedra D."/>
            <person name="Mukherjee M."/>
            <person name="Park G."/>
            <person name="Park J."/>
            <person name="Park S.Y."/>
            <person name="Proctor R.H."/>
            <person name="Regev A."/>
            <person name="Ruiz-Roldan M.C."/>
            <person name="Sain D."/>
            <person name="Sakthikumar S."/>
            <person name="Sykes S."/>
            <person name="Schwartz D.C."/>
            <person name="Turgeon B.G."/>
            <person name="Wapinski I."/>
            <person name="Yoder O."/>
            <person name="Young S."/>
            <person name="Zeng Q."/>
            <person name="Zhou S."/>
            <person name="Galagan J."/>
            <person name="Cuomo C.A."/>
            <person name="Kistler H.C."/>
            <person name="Rep M."/>
        </authorList>
    </citation>
    <scope>NUCLEOTIDE SEQUENCE [LARGE SCALE GENOMIC DNA]</scope>
    <source>
        <strain evidence="2">M3125 / FGSC 7600</strain>
    </source>
</reference>
<dbReference type="GeneID" id="30063783"/>
<keyword evidence="2" id="KW-1185">Reference proteome</keyword>
<gene>
    <name evidence="1" type="ORF">FVEG_05828</name>
</gene>
<dbReference type="VEuPathDB" id="FungiDB:FVEG_05828"/>
<dbReference type="STRING" id="334819.W7MIZ0"/>
<accession>W7MIZ0</accession>
<evidence type="ECO:0000313" key="2">
    <source>
        <dbReference type="Proteomes" id="UP000009096"/>
    </source>
</evidence>
<dbReference type="eggNOG" id="ENOG502T371">
    <property type="taxonomic scope" value="Eukaryota"/>
</dbReference>
<name>W7MIZ0_GIBM7</name>
<organism evidence="1 2">
    <name type="scientific">Gibberella moniliformis (strain M3125 / FGSC 7600)</name>
    <name type="common">Maize ear and stalk rot fungus</name>
    <name type="synonym">Fusarium verticillioides</name>
    <dbReference type="NCBI Taxonomy" id="334819"/>
    <lineage>
        <taxon>Eukaryota</taxon>
        <taxon>Fungi</taxon>
        <taxon>Dikarya</taxon>
        <taxon>Ascomycota</taxon>
        <taxon>Pezizomycotina</taxon>
        <taxon>Sordariomycetes</taxon>
        <taxon>Hypocreomycetidae</taxon>
        <taxon>Hypocreales</taxon>
        <taxon>Nectriaceae</taxon>
        <taxon>Fusarium</taxon>
        <taxon>Fusarium fujikuroi species complex</taxon>
    </lineage>
</organism>
<sequence>MSSSKKKSFRQDSFSVETSRFSNINTSLAQNSRHFREPSLRRGYGMAYETPKAFNMI</sequence>
<dbReference type="RefSeq" id="XP_018751048.1">
    <property type="nucleotide sequence ID" value="XM_018894065.1"/>
</dbReference>
<dbReference type="Proteomes" id="UP000009096">
    <property type="component" value="Chromosome 2"/>
</dbReference>